<keyword evidence="1" id="KW-0472">Membrane</keyword>
<organism evidence="2 3">
    <name type="scientific">Glossina pallidipes</name>
    <name type="common">Tsetse fly</name>
    <dbReference type="NCBI Taxonomy" id="7398"/>
    <lineage>
        <taxon>Eukaryota</taxon>
        <taxon>Metazoa</taxon>
        <taxon>Ecdysozoa</taxon>
        <taxon>Arthropoda</taxon>
        <taxon>Hexapoda</taxon>
        <taxon>Insecta</taxon>
        <taxon>Pterygota</taxon>
        <taxon>Neoptera</taxon>
        <taxon>Endopterygota</taxon>
        <taxon>Diptera</taxon>
        <taxon>Brachycera</taxon>
        <taxon>Muscomorpha</taxon>
        <taxon>Hippoboscoidea</taxon>
        <taxon>Glossinidae</taxon>
        <taxon>Glossina</taxon>
    </lineage>
</organism>
<keyword evidence="1" id="KW-1133">Transmembrane helix</keyword>
<proteinExistence type="predicted"/>
<reference evidence="3" key="1">
    <citation type="submission" date="2014-03" db="EMBL/GenBank/DDBJ databases">
        <authorList>
            <person name="Aksoy S."/>
            <person name="Warren W."/>
            <person name="Wilson R.K."/>
        </authorList>
    </citation>
    <scope>NUCLEOTIDE SEQUENCE [LARGE SCALE GENOMIC DNA]</scope>
    <source>
        <strain evidence="3">IAEA</strain>
    </source>
</reference>
<dbReference type="EnsemblMetazoa" id="GPAI043662-RA">
    <property type="protein sequence ID" value="GPAI043662-PA"/>
    <property type="gene ID" value="GPAI043662"/>
</dbReference>
<evidence type="ECO:0000313" key="2">
    <source>
        <dbReference type="EnsemblMetazoa" id="GPAI043662-PA"/>
    </source>
</evidence>
<reference evidence="2" key="2">
    <citation type="submission" date="2020-05" db="UniProtKB">
        <authorList>
            <consortium name="EnsemblMetazoa"/>
        </authorList>
    </citation>
    <scope>IDENTIFICATION</scope>
    <source>
        <strain evidence="2">IAEA</strain>
    </source>
</reference>
<accession>A0A1B0AF01</accession>
<dbReference type="Proteomes" id="UP000092445">
    <property type="component" value="Unassembled WGS sequence"/>
</dbReference>
<dbReference type="AlphaFoldDB" id="A0A1B0AF01"/>
<sequence length="124" mass="14377">MISIDFNYVFKNISAKPINKRKHLFKVICKEERKNKPMKCRKLKQMEQITLRGSNFVKGLKVLSRQKYHFIYITILGFLVLHLILRASLRLNLLLFATCSLASVKQTTQSRYCNAPSANSDSLI</sequence>
<feature type="transmembrane region" description="Helical" evidence="1">
    <location>
        <begin position="68"/>
        <end position="85"/>
    </location>
</feature>
<evidence type="ECO:0000313" key="3">
    <source>
        <dbReference type="Proteomes" id="UP000092445"/>
    </source>
</evidence>
<keyword evidence="3" id="KW-1185">Reference proteome</keyword>
<evidence type="ECO:0000256" key="1">
    <source>
        <dbReference type="SAM" id="Phobius"/>
    </source>
</evidence>
<name>A0A1B0AF01_GLOPL</name>
<keyword evidence="1" id="KW-0812">Transmembrane</keyword>
<dbReference type="VEuPathDB" id="VectorBase:GPAI043662"/>
<protein>
    <submittedName>
        <fullName evidence="2">Uncharacterized protein</fullName>
    </submittedName>
</protein>